<dbReference type="EMBL" id="JAHHGM010000017">
    <property type="protein sequence ID" value="MBT2990438.1"/>
    <property type="molecule type" value="Genomic_DNA"/>
</dbReference>
<reference evidence="1 2" key="1">
    <citation type="submission" date="2021-05" db="EMBL/GenBank/DDBJ databases">
        <title>Genetic and Functional Diversity in Clade A Lucinid endosymbionts from the Bahamas.</title>
        <authorList>
            <person name="Giani N.M."/>
            <person name="Engel A.S."/>
            <person name="Campbell B.J."/>
        </authorList>
    </citation>
    <scope>NUCLEOTIDE SEQUENCE [LARGE SCALE GENOMIC DNA]</scope>
    <source>
        <strain evidence="1">LUC16012Gg_MoonRockCtena</strain>
    </source>
</reference>
<sequence length="175" mass="19095">MKALPPQICLVTGLLLPLIAGCSDEQSGQKTAEKPISVKQAVEIQQPMRQEFDPCALITQAKMEEIIGVKVTAPTATIDRVEGVTFLNCTSNDTHINIESWEAESQAIESYDFGTKFPSIEGLGDKARNTQPLGEVDVLYGRYIVSVDLFTGLDRKAELEAATTIARTVLENIPK</sequence>
<comment type="caution">
    <text evidence="1">The sequence shown here is derived from an EMBL/GenBank/DDBJ whole genome shotgun (WGS) entry which is preliminary data.</text>
</comment>
<name>A0A944QTY0_9GAMM</name>
<protein>
    <recommendedName>
        <fullName evidence="3">DUF3558 domain-containing protein</fullName>
    </recommendedName>
</protein>
<proteinExistence type="predicted"/>
<gene>
    <name evidence="1" type="ORF">KME65_15890</name>
</gene>
<evidence type="ECO:0000313" key="2">
    <source>
        <dbReference type="Proteomes" id="UP000770889"/>
    </source>
</evidence>
<dbReference type="PROSITE" id="PS51257">
    <property type="entry name" value="PROKAR_LIPOPROTEIN"/>
    <property type="match status" value="1"/>
</dbReference>
<organism evidence="1 2">
    <name type="scientific">Candidatus Thiodiazotropha taylori</name>
    <dbReference type="NCBI Taxonomy" id="2792791"/>
    <lineage>
        <taxon>Bacteria</taxon>
        <taxon>Pseudomonadati</taxon>
        <taxon>Pseudomonadota</taxon>
        <taxon>Gammaproteobacteria</taxon>
        <taxon>Chromatiales</taxon>
        <taxon>Sedimenticolaceae</taxon>
        <taxon>Candidatus Thiodiazotropha</taxon>
    </lineage>
</organism>
<accession>A0A944QTY0</accession>
<evidence type="ECO:0000313" key="1">
    <source>
        <dbReference type="EMBL" id="MBT2990438.1"/>
    </source>
</evidence>
<evidence type="ECO:0008006" key="3">
    <source>
        <dbReference type="Google" id="ProtNLM"/>
    </source>
</evidence>
<dbReference type="AlphaFoldDB" id="A0A944QTY0"/>
<dbReference type="Proteomes" id="UP000770889">
    <property type="component" value="Unassembled WGS sequence"/>
</dbReference>